<dbReference type="InterPro" id="IPR018303">
    <property type="entry name" value="ATPase_P-typ_P_site"/>
</dbReference>
<dbReference type="FunFam" id="2.70.150.10:FF:000002">
    <property type="entry name" value="Copper-transporting ATPase 1, putative"/>
    <property type="match status" value="1"/>
</dbReference>
<dbReference type="PANTHER" id="PTHR43520:SF8">
    <property type="entry name" value="P-TYPE CU(+) TRANSPORTER"/>
    <property type="match status" value="1"/>
</dbReference>
<feature type="transmembrane region" description="Helical" evidence="18">
    <location>
        <begin position="493"/>
        <end position="515"/>
    </location>
</feature>
<dbReference type="InterPro" id="IPR008250">
    <property type="entry name" value="ATPase_P-typ_transduc_dom_A_sf"/>
</dbReference>
<dbReference type="SUPFAM" id="SSF81665">
    <property type="entry name" value="Calcium ATPase, transmembrane domain M"/>
    <property type="match status" value="1"/>
</dbReference>
<comment type="subcellular location">
    <subcellularLocation>
        <location evidence="18">Cell membrane</location>
    </subcellularLocation>
    <subcellularLocation>
        <location evidence="1">Endomembrane system</location>
        <topology evidence="1">Multi-pass membrane protein</topology>
    </subcellularLocation>
</comment>
<evidence type="ECO:0000256" key="5">
    <source>
        <dbReference type="ARBA" id="ARBA00022723"/>
    </source>
</evidence>
<dbReference type="SUPFAM" id="SSF56784">
    <property type="entry name" value="HAD-like"/>
    <property type="match status" value="1"/>
</dbReference>
<dbReference type="AlphaFoldDB" id="V2TS84"/>
<evidence type="ECO:0000256" key="11">
    <source>
        <dbReference type="ARBA" id="ARBA00022967"/>
    </source>
</evidence>
<dbReference type="NCBIfam" id="TIGR01494">
    <property type="entry name" value="ATPase_P-type"/>
    <property type="match status" value="1"/>
</dbReference>
<feature type="transmembrane region" description="Helical" evidence="18">
    <location>
        <begin position="274"/>
        <end position="291"/>
    </location>
</feature>
<dbReference type="InterPro" id="IPR036412">
    <property type="entry name" value="HAD-like_sf"/>
</dbReference>
<dbReference type="GO" id="GO:0012505">
    <property type="term" value="C:endomembrane system"/>
    <property type="evidence" value="ECO:0007669"/>
    <property type="project" value="UniProtKB-SubCell"/>
</dbReference>
<dbReference type="STRING" id="1392540.P256_00915"/>
<comment type="similarity">
    <text evidence="2 18">Belongs to the cation transport ATPase (P-type) (TC 3.A.3) family. Type IB subfamily.</text>
</comment>
<dbReference type="NCBIfam" id="TIGR01525">
    <property type="entry name" value="ATPase-IB_hvy"/>
    <property type="match status" value="1"/>
</dbReference>
<dbReference type="PATRIC" id="fig|1392540.3.peg.886"/>
<organism evidence="20 21">
    <name type="scientific">Acinetobacter nectaris CIP 110549</name>
    <dbReference type="NCBI Taxonomy" id="1392540"/>
    <lineage>
        <taxon>Bacteria</taxon>
        <taxon>Pseudomonadati</taxon>
        <taxon>Pseudomonadota</taxon>
        <taxon>Gammaproteobacteria</taxon>
        <taxon>Moraxellales</taxon>
        <taxon>Moraxellaceae</taxon>
        <taxon>Acinetobacter</taxon>
    </lineage>
</organism>
<comment type="catalytic activity">
    <reaction evidence="17">
        <text>Cu(2+)(in) + ATP + H2O = Cu(2+)(out) + ADP + phosphate + H(+)</text>
        <dbReference type="Rhea" id="RHEA:10376"/>
        <dbReference type="ChEBI" id="CHEBI:15377"/>
        <dbReference type="ChEBI" id="CHEBI:15378"/>
        <dbReference type="ChEBI" id="CHEBI:29036"/>
        <dbReference type="ChEBI" id="CHEBI:30616"/>
        <dbReference type="ChEBI" id="CHEBI:43474"/>
        <dbReference type="ChEBI" id="CHEBI:456216"/>
        <dbReference type="EC" id="7.2.2.9"/>
    </reaction>
</comment>
<evidence type="ECO:0000256" key="10">
    <source>
        <dbReference type="ARBA" id="ARBA00022842"/>
    </source>
</evidence>
<keyword evidence="21" id="KW-1185">Reference proteome</keyword>
<dbReference type="InterPro" id="IPR023299">
    <property type="entry name" value="ATPase_P-typ_cyto_dom_N"/>
</dbReference>
<dbReference type="OrthoDB" id="9814270at2"/>
<feature type="transmembrane region" description="Helical" evidence="18">
    <location>
        <begin position="312"/>
        <end position="333"/>
    </location>
</feature>
<dbReference type="EC" id="7.2.2.9" evidence="16"/>
<keyword evidence="8" id="KW-0187">Copper transport</keyword>
<dbReference type="SUPFAM" id="SSF55008">
    <property type="entry name" value="HMA, heavy metal-associated domain"/>
    <property type="match status" value="3"/>
</dbReference>
<evidence type="ECO:0000256" key="3">
    <source>
        <dbReference type="ARBA" id="ARBA00022448"/>
    </source>
</evidence>
<evidence type="ECO:0000256" key="2">
    <source>
        <dbReference type="ARBA" id="ARBA00006024"/>
    </source>
</evidence>
<protein>
    <recommendedName>
        <fullName evidence="16">P-type Cu(2+) transporter</fullName>
        <ecNumber evidence="16">7.2.2.9</ecNumber>
    </recommendedName>
</protein>
<keyword evidence="13" id="KW-0186">Copper</keyword>
<dbReference type="PRINTS" id="PR00120">
    <property type="entry name" value="HATPASE"/>
</dbReference>
<evidence type="ECO:0000313" key="21">
    <source>
        <dbReference type="Proteomes" id="UP000023785"/>
    </source>
</evidence>
<evidence type="ECO:0000256" key="8">
    <source>
        <dbReference type="ARBA" id="ARBA00022796"/>
    </source>
</evidence>
<dbReference type="InterPro" id="IPR023214">
    <property type="entry name" value="HAD_sf"/>
</dbReference>
<evidence type="ECO:0000256" key="9">
    <source>
        <dbReference type="ARBA" id="ARBA00022840"/>
    </source>
</evidence>
<dbReference type="eggNOG" id="COG2217">
    <property type="taxonomic scope" value="Bacteria"/>
</dbReference>
<dbReference type="CDD" id="cd02094">
    <property type="entry name" value="P-type_ATPase_Cu-like"/>
    <property type="match status" value="1"/>
</dbReference>
<dbReference type="GO" id="GO:0005524">
    <property type="term" value="F:ATP binding"/>
    <property type="evidence" value="ECO:0007669"/>
    <property type="project" value="UniProtKB-UniRule"/>
</dbReference>
<keyword evidence="14" id="KW-0406">Ion transport</keyword>
<keyword evidence="3" id="KW-0813">Transport</keyword>
<dbReference type="GO" id="GO:0016887">
    <property type="term" value="F:ATP hydrolysis activity"/>
    <property type="evidence" value="ECO:0007669"/>
    <property type="project" value="InterPro"/>
</dbReference>
<keyword evidence="15 18" id="KW-0472">Membrane</keyword>
<evidence type="ECO:0000256" key="6">
    <source>
        <dbReference type="ARBA" id="ARBA00022737"/>
    </source>
</evidence>
<evidence type="ECO:0000256" key="18">
    <source>
        <dbReference type="RuleBase" id="RU362081"/>
    </source>
</evidence>
<dbReference type="SFLD" id="SFLDF00027">
    <property type="entry name" value="p-type_atpase"/>
    <property type="match status" value="1"/>
</dbReference>
<evidence type="ECO:0000256" key="14">
    <source>
        <dbReference type="ARBA" id="ARBA00023065"/>
    </source>
</evidence>
<dbReference type="Gene3D" id="2.70.150.10">
    <property type="entry name" value="Calcium-transporting ATPase, cytoplasmic transduction domain A"/>
    <property type="match status" value="1"/>
</dbReference>
<evidence type="ECO:0000256" key="12">
    <source>
        <dbReference type="ARBA" id="ARBA00022989"/>
    </source>
</evidence>
<reference evidence="20 21" key="1">
    <citation type="submission" date="2013-10" db="EMBL/GenBank/DDBJ databases">
        <title>The Genome Sequence of Acinetobacter nectaris CIP 110549.</title>
        <authorList>
            <consortium name="The Broad Institute Genomics Platform"/>
            <consortium name="The Broad Institute Genome Sequencing Center for Infectious Disease"/>
            <person name="Cerqueira G."/>
            <person name="Feldgarden M."/>
            <person name="Courvalin P."/>
            <person name="Grillot-Courvalin C."/>
            <person name="Clermont D."/>
            <person name="Rocha E."/>
            <person name="Yoon E.-J."/>
            <person name="Nemec A."/>
            <person name="Young S.K."/>
            <person name="Zeng Q."/>
            <person name="Gargeya S."/>
            <person name="Fitzgerald M."/>
            <person name="Abouelleil A."/>
            <person name="Alvarado L."/>
            <person name="Berlin A.M."/>
            <person name="Chapman S.B."/>
            <person name="Gainer-Dewar J."/>
            <person name="Goldberg J."/>
            <person name="Gnerre S."/>
            <person name="Griggs A."/>
            <person name="Gujja S."/>
            <person name="Hansen M."/>
            <person name="Howarth C."/>
            <person name="Imamovic A."/>
            <person name="Ireland A."/>
            <person name="Larimer J."/>
            <person name="McCowan C."/>
            <person name="Murphy C."/>
            <person name="Pearson M."/>
            <person name="Poon T.W."/>
            <person name="Priest M."/>
            <person name="Roberts A."/>
            <person name="Saif S."/>
            <person name="Shea T."/>
            <person name="Sykes S."/>
            <person name="Wortman J."/>
            <person name="Nusbaum C."/>
            <person name="Birren B."/>
        </authorList>
    </citation>
    <scope>NUCLEOTIDE SEQUENCE [LARGE SCALE GENOMIC DNA]</scope>
    <source>
        <strain evidence="20 21">CIP 110549</strain>
    </source>
</reference>
<dbReference type="PROSITE" id="PS00154">
    <property type="entry name" value="ATPASE_E1_E2"/>
    <property type="match status" value="1"/>
</dbReference>
<keyword evidence="5 18" id="KW-0479">Metal-binding</keyword>
<evidence type="ECO:0000256" key="16">
    <source>
        <dbReference type="ARBA" id="ARBA00038904"/>
    </source>
</evidence>
<evidence type="ECO:0000259" key="19">
    <source>
        <dbReference type="PROSITE" id="PS50846"/>
    </source>
</evidence>
<evidence type="ECO:0000256" key="7">
    <source>
        <dbReference type="ARBA" id="ARBA00022741"/>
    </source>
</evidence>
<dbReference type="InterPro" id="IPR017969">
    <property type="entry name" value="Heavy-metal-associated_CS"/>
</dbReference>
<evidence type="ECO:0000256" key="13">
    <source>
        <dbReference type="ARBA" id="ARBA00023008"/>
    </source>
</evidence>
<evidence type="ECO:0000313" key="20">
    <source>
        <dbReference type="EMBL" id="ESK40462.1"/>
    </source>
</evidence>
<dbReference type="InterPro" id="IPR059000">
    <property type="entry name" value="ATPase_P-type_domA"/>
</dbReference>
<dbReference type="NCBIfam" id="TIGR01511">
    <property type="entry name" value="ATPase-IB1_Cu"/>
    <property type="match status" value="1"/>
</dbReference>
<evidence type="ECO:0000256" key="4">
    <source>
        <dbReference type="ARBA" id="ARBA00022692"/>
    </source>
</evidence>
<dbReference type="FunFam" id="3.30.70.100:FF:000001">
    <property type="entry name" value="ATPase copper transporting beta"/>
    <property type="match status" value="1"/>
</dbReference>
<dbReference type="PRINTS" id="PR00119">
    <property type="entry name" value="CATATPASE"/>
</dbReference>
<dbReference type="SUPFAM" id="SSF81653">
    <property type="entry name" value="Calcium ATPase, transduction domain A"/>
    <property type="match status" value="1"/>
</dbReference>
<feature type="transmembrane region" description="Helical" evidence="18">
    <location>
        <begin position="239"/>
        <end position="262"/>
    </location>
</feature>
<keyword evidence="18" id="KW-1003">Cell membrane</keyword>
<keyword evidence="11" id="KW-1278">Translocase</keyword>
<dbReference type="EMBL" id="AYER01000003">
    <property type="protein sequence ID" value="ESK40462.1"/>
    <property type="molecule type" value="Genomic_DNA"/>
</dbReference>
<sequence>MSAQEYERLEFTVHGMTCASCVGRVEKVLHKQENIQDVNVNLATEKVAVLGRDLNKEKIVSIIERAGYEAIMPQTMQVILHIEGMTCASCVGRVEKVLQKQQGVEAVSVNLATEKAVIEGVNLQPLVLLKAIEKAGYTASQVNQKNKTLDLEIQGMTCASCVGRVEKALRKVEGVKNVSVNLATESASVETDEHIEPKLLVQIVEKAGYDAQLKIKNNEKDESLTVKREAEAQLFKQDLFIAFICTLPVFILEMGTHLSMSFHKFVLTHIGQQLSWYIQFILTTVVLVFPGRRFYKKGLPALWRLAPDMNSLVALGTLAAYGFSCIATFLPNLLPQNTINVYFEAAAVIVTLILLGRYLEAKAKGKTSQAIERLIGIQPKTARILQNGQLKEVDISDVHNGMIVVVQAGEKIAVDGLVIDGHSFVDESMITGEPIAVKKDKDSHVVAGTVNQQGILHIQVNATGNDTVLSQIIRLVEEAQSSKLPIQSIVNKVTMWFVPVVIGLATLTFIAWLVFGPSPAFSFALVNAVAVLIIACPCAMGLATPTSIMVSTGRGAEMGVLFRKGEALQTLKEAKVIAFDKTGTLTEGKPKLTDLDTIDHQNKDDVLQYMASVEQYSEHPVAEAIVNHAKAQQIPLLNSSEVRVIAGYGIQAVVNEKSVYIGADRFMEKLDLDIKPFAVKAEQLAEDGKTPFYIAIENLVVAIVAVADDIKPSTYRAIQSLHELGLKVVMISGDNYKTARAIAQKLKIDDVIAEVLPQGKVDAIQKLQQTYGKVGYVGDGINDAPALATADIGLAVGTGTDVAIESADVVLMSGNLQTVTQAIALSKATIRNIQQNLFWAFIYNIALIPIAAGALYPFYHILLLPMISAFAMGLSSVFVLTNALRLKRFSYPI</sequence>
<dbReference type="Gene3D" id="3.30.70.100">
    <property type="match status" value="3"/>
</dbReference>
<dbReference type="Gene3D" id="3.40.50.1000">
    <property type="entry name" value="HAD superfamily/HAD-like"/>
    <property type="match status" value="1"/>
</dbReference>
<keyword evidence="12 18" id="KW-1133">Transmembrane helix</keyword>
<dbReference type="Gene3D" id="3.40.1110.10">
    <property type="entry name" value="Calcium-transporting ATPase, cytoplasmic domain N"/>
    <property type="match status" value="1"/>
</dbReference>
<feature type="transmembrane region" description="Helical" evidence="18">
    <location>
        <begin position="521"/>
        <end position="544"/>
    </location>
</feature>
<dbReference type="FunFam" id="3.30.70.100:FF:000005">
    <property type="entry name" value="Copper-exporting P-type ATPase A"/>
    <property type="match status" value="2"/>
</dbReference>
<proteinExistence type="inferred from homology"/>
<keyword evidence="4 18" id="KW-0812">Transmembrane</keyword>
<dbReference type="Pfam" id="PF00122">
    <property type="entry name" value="E1-E2_ATPase"/>
    <property type="match status" value="1"/>
</dbReference>
<name>V2TS84_9GAMM</name>
<keyword evidence="7 18" id="KW-0547">Nucleotide-binding</keyword>
<feature type="transmembrane region" description="Helical" evidence="18">
    <location>
        <begin position="862"/>
        <end position="884"/>
    </location>
</feature>
<dbReference type="InterPro" id="IPR027256">
    <property type="entry name" value="P-typ_ATPase_IB"/>
</dbReference>
<dbReference type="InterPro" id="IPR023298">
    <property type="entry name" value="ATPase_P-typ_TM_dom_sf"/>
</dbReference>
<dbReference type="GO" id="GO:0005507">
    <property type="term" value="F:copper ion binding"/>
    <property type="evidence" value="ECO:0007669"/>
    <property type="project" value="InterPro"/>
</dbReference>
<dbReference type="PROSITE" id="PS01047">
    <property type="entry name" value="HMA_1"/>
    <property type="match status" value="3"/>
</dbReference>
<dbReference type="GO" id="GO:0005886">
    <property type="term" value="C:plasma membrane"/>
    <property type="evidence" value="ECO:0007669"/>
    <property type="project" value="UniProtKB-SubCell"/>
</dbReference>
<dbReference type="RefSeq" id="WP_023272495.1">
    <property type="nucleotide sequence ID" value="NZ_KI530712.1"/>
</dbReference>
<comment type="caution">
    <text evidence="20">The sequence shown here is derived from an EMBL/GenBank/DDBJ whole genome shotgun (WGS) entry which is preliminary data.</text>
</comment>
<feature type="domain" description="HMA" evidence="19">
    <location>
        <begin position="7"/>
        <end position="71"/>
    </location>
</feature>
<dbReference type="PROSITE" id="PS50846">
    <property type="entry name" value="HMA_2"/>
    <property type="match status" value="3"/>
</dbReference>
<dbReference type="PANTHER" id="PTHR43520">
    <property type="entry name" value="ATP7, ISOFORM B"/>
    <property type="match status" value="1"/>
</dbReference>
<dbReference type="HOGENOM" id="CLU_001771_11_2_6"/>
<dbReference type="Proteomes" id="UP000023785">
    <property type="component" value="Unassembled WGS sequence"/>
</dbReference>
<keyword evidence="10" id="KW-0460">Magnesium</keyword>
<keyword evidence="6" id="KW-0677">Repeat</keyword>
<dbReference type="Pfam" id="PF00403">
    <property type="entry name" value="HMA"/>
    <property type="match status" value="3"/>
</dbReference>
<gene>
    <name evidence="20" type="ORF">P256_00915</name>
</gene>
<dbReference type="InterPro" id="IPR006121">
    <property type="entry name" value="HMA_dom"/>
</dbReference>
<feature type="domain" description="HMA" evidence="19">
    <location>
        <begin position="147"/>
        <end position="212"/>
    </location>
</feature>
<dbReference type="GO" id="GO:0043682">
    <property type="term" value="F:P-type divalent copper transporter activity"/>
    <property type="evidence" value="ECO:0007669"/>
    <property type="project" value="UniProtKB-EC"/>
</dbReference>
<dbReference type="SFLD" id="SFLDG00002">
    <property type="entry name" value="C1.7:_P-type_atpase_like"/>
    <property type="match status" value="1"/>
</dbReference>
<accession>V2TS84</accession>
<feature type="transmembrane region" description="Helical" evidence="18">
    <location>
        <begin position="837"/>
        <end position="856"/>
    </location>
</feature>
<dbReference type="SFLD" id="SFLDS00003">
    <property type="entry name" value="Haloacid_Dehalogenase"/>
    <property type="match status" value="1"/>
</dbReference>
<dbReference type="CDD" id="cd00371">
    <property type="entry name" value="HMA"/>
    <property type="match status" value="3"/>
</dbReference>
<dbReference type="InterPro" id="IPR044492">
    <property type="entry name" value="P_typ_ATPase_HD_dom"/>
</dbReference>
<dbReference type="InterPro" id="IPR001757">
    <property type="entry name" value="P_typ_ATPase"/>
</dbReference>
<dbReference type="InterPro" id="IPR036163">
    <property type="entry name" value="HMA_dom_sf"/>
</dbReference>
<evidence type="ECO:0000256" key="17">
    <source>
        <dbReference type="ARBA" id="ARBA00047424"/>
    </source>
</evidence>
<dbReference type="GO" id="GO:0055070">
    <property type="term" value="P:copper ion homeostasis"/>
    <property type="evidence" value="ECO:0007669"/>
    <property type="project" value="TreeGrafter"/>
</dbReference>
<dbReference type="InterPro" id="IPR006122">
    <property type="entry name" value="HMA_Cu_ion-bd"/>
</dbReference>
<dbReference type="Pfam" id="PF00702">
    <property type="entry name" value="Hydrolase"/>
    <property type="match status" value="1"/>
</dbReference>
<evidence type="ECO:0000256" key="1">
    <source>
        <dbReference type="ARBA" id="ARBA00004127"/>
    </source>
</evidence>
<evidence type="ECO:0000256" key="15">
    <source>
        <dbReference type="ARBA" id="ARBA00023136"/>
    </source>
</evidence>
<feature type="domain" description="HMA" evidence="19">
    <location>
        <begin position="76"/>
        <end position="140"/>
    </location>
</feature>
<keyword evidence="9 18" id="KW-0067">ATP-binding</keyword>
<feature type="transmembrane region" description="Helical" evidence="18">
    <location>
        <begin position="339"/>
        <end position="359"/>
    </location>
</feature>
<dbReference type="NCBIfam" id="TIGR00003">
    <property type="entry name" value="copper ion binding protein"/>
    <property type="match status" value="3"/>
</dbReference>